<feature type="compositionally biased region" description="Basic and acidic residues" evidence="1">
    <location>
        <begin position="10"/>
        <end position="42"/>
    </location>
</feature>
<organism evidence="2 3">
    <name type="scientific">[Clostridium] aminophilum</name>
    <dbReference type="NCBI Taxonomy" id="1526"/>
    <lineage>
        <taxon>Bacteria</taxon>
        <taxon>Bacillati</taxon>
        <taxon>Bacillota</taxon>
        <taxon>Clostridia</taxon>
        <taxon>Lachnospirales</taxon>
        <taxon>Lachnospiraceae</taxon>
    </lineage>
</organism>
<name>A0A1I0BL97_9FIRM</name>
<dbReference type="RefSeq" id="WP_177171138.1">
    <property type="nucleotide sequence ID" value="NZ_FOIL01000004.1"/>
</dbReference>
<feature type="region of interest" description="Disordered" evidence="1">
    <location>
        <begin position="1"/>
        <end position="49"/>
    </location>
</feature>
<reference evidence="2 3" key="1">
    <citation type="submission" date="2016-10" db="EMBL/GenBank/DDBJ databases">
        <authorList>
            <person name="de Groot N.N."/>
        </authorList>
    </citation>
    <scope>NUCLEOTIDE SEQUENCE [LARGE SCALE GENOMIC DNA]</scope>
    <source>
        <strain evidence="2 3">KH1P1</strain>
    </source>
</reference>
<dbReference type="Proteomes" id="UP000199820">
    <property type="component" value="Unassembled WGS sequence"/>
</dbReference>
<sequence length="49" mass="5638">MSEETADAEEERRSADQRGRNPVEKAERASEESRDPLREQNPVKRAGIR</sequence>
<dbReference type="EMBL" id="FOIL01000004">
    <property type="protein sequence ID" value="SET07623.1"/>
    <property type="molecule type" value="Genomic_DNA"/>
</dbReference>
<evidence type="ECO:0000256" key="1">
    <source>
        <dbReference type="SAM" id="MobiDB-lite"/>
    </source>
</evidence>
<keyword evidence="3" id="KW-1185">Reference proteome</keyword>
<gene>
    <name evidence="2" type="ORF">SAMN04487771_100492</name>
</gene>
<protein>
    <submittedName>
        <fullName evidence="2">Uncharacterized protein</fullName>
    </submittedName>
</protein>
<dbReference type="AlphaFoldDB" id="A0A1I0BL97"/>
<proteinExistence type="predicted"/>
<evidence type="ECO:0000313" key="2">
    <source>
        <dbReference type="EMBL" id="SET07623.1"/>
    </source>
</evidence>
<accession>A0A1I0BL97</accession>
<evidence type="ECO:0000313" key="3">
    <source>
        <dbReference type="Proteomes" id="UP000199820"/>
    </source>
</evidence>